<keyword evidence="3" id="KW-0964">Secreted</keyword>
<reference evidence="10 11" key="1">
    <citation type="submission" date="2018-06" db="EMBL/GenBank/DDBJ databases">
        <title>Whole genome sequencing of Candida tropicalis (genome annotated by CSBL at Korea University).</title>
        <authorList>
            <person name="Ahn J."/>
        </authorList>
    </citation>
    <scope>NUCLEOTIDE SEQUENCE [LARGE SCALE GENOMIC DNA]</scope>
    <source>
        <strain evidence="10 11">ATCC 20962</strain>
    </source>
</reference>
<feature type="region of interest" description="Disordered" evidence="7">
    <location>
        <begin position="60"/>
        <end position="100"/>
    </location>
</feature>
<evidence type="ECO:0000256" key="4">
    <source>
        <dbReference type="ARBA" id="ARBA00022729"/>
    </source>
</evidence>
<evidence type="ECO:0000256" key="2">
    <source>
        <dbReference type="ARBA" id="ARBA00022512"/>
    </source>
</evidence>
<protein>
    <submittedName>
        <fullName evidence="10">Cell wall mannoprotein PIR1</fullName>
    </submittedName>
</protein>
<comment type="caution">
    <text evidence="10">The sequence shown here is derived from an EMBL/GenBank/DDBJ whole genome shotgun (WGS) entry which is preliminary data.</text>
</comment>
<organism evidence="10 11">
    <name type="scientific">Candida viswanathii</name>
    <dbReference type="NCBI Taxonomy" id="5486"/>
    <lineage>
        <taxon>Eukaryota</taxon>
        <taxon>Fungi</taxon>
        <taxon>Dikarya</taxon>
        <taxon>Ascomycota</taxon>
        <taxon>Saccharomycotina</taxon>
        <taxon>Pichiomycetes</taxon>
        <taxon>Debaryomycetaceae</taxon>
        <taxon>Candida/Lodderomyces clade</taxon>
        <taxon>Candida</taxon>
    </lineage>
</organism>
<evidence type="ECO:0000256" key="8">
    <source>
        <dbReference type="SAM" id="SignalP"/>
    </source>
</evidence>
<dbReference type="InterPro" id="IPR054508">
    <property type="entry name" value="PIR1-like_C"/>
</dbReference>
<accession>A0A367YRK0</accession>
<dbReference type="PROSITE" id="PS50256">
    <property type="entry name" value="PIR_REPEAT_2"/>
    <property type="match status" value="10"/>
</dbReference>
<evidence type="ECO:0000256" key="5">
    <source>
        <dbReference type="ARBA" id="ARBA00022737"/>
    </source>
</evidence>
<dbReference type="EMBL" id="QLNQ01000001">
    <property type="protein sequence ID" value="RCK67632.1"/>
    <property type="molecule type" value="Genomic_DNA"/>
</dbReference>
<feature type="compositionally biased region" description="Polar residues" evidence="7">
    <location>
        <begin position="84"/>
        <end position="100"/>
    </location>
</feature>
<name>A0A367YRK0_9ASCO</name>
<dbReference type="InterPro" id="IPR051153">
    <property type="entry name" value="Yeast_CWMannoprotein_PIR"/>
</dbReference>
<keyword evidence="4 8" id="KW-0732">Signal</keyword>
<evidence type="ECO:0000256" key="3">
    <source>
        <dbReference type="ARBA" id="ARBA00022525"/>
    </source>
</evidence>
<keyword evidence="2" id="KW-0134">Cell wall</keyword>
<dbReference type="Pfam" id="PF22799">
    <property type="entry name" value="PIR1-like_C"/>
    <property type="match status" value="1"/>
</dbReference>
<feature type="compositionally biased region" description="Polar residues" evidence="7">
    <location>
        <begin position="60"/>
        <end position="69"/>
    </location>
</feature>
<feature type="signal peptide" evidence="8">
    <location>
        <begin position="1"/>
        <end position="18"/>
    </location>
</feature>
<evidence type="ECO:0000256" key="6">
    <source>
        <dbReference type="ARBA" id="ARBA00038219"/>
    </source>
</evidence>
<dbReference type="OrthoDB" id="5415592at2759"/>
<dbReference type="GO" id="GO:0031505">
    <property type="term" value="P:fungal-type cell wall organization"/>
    <property type="evidence" value="ECO:0007669"/>
    <property type="project" value="UniProtKB-ARBA"/>
</dbReference>
<evidence type="ECO:0000313" key="11">
    <source>
        <dbReference type="Proteomes" id="UP000253472"/>
    </source>
</evidence>
<dbReference type="InterPro" id="IPR000420">
    <property type="entry name" value="Yeast_PIR_rpt"/>
</dbReference>
<evidence type="ECO:0000256" key="1">
    <source>
        <dbReference type="ARBA" id="ARBA00004191"/>
    </source>
</evidence>
<dbReference type="STRING" id="5486.A0A367YRK0"/>
<dbReference type="GO" id="GO:0009277">
    <property type="term" value="C:fungal-type cell wall"/>
    <property type="evidence" value="ECO:0007669"/>
    <property type="project" value="TreeGrafter"/>
</dbReference>
<comment type="subcellular location">
    <subcellularLocation>
        <location evidence="1">Secreted</location>
        <location evidence="1">Cell wall</location>
    </subcellularLocation>
</comment>
<sequence length="378" mass="39759">MKYSALVTLAALLASSLAATIPDENFSTLSPSDPAPSGATTDFSGTFGIQIVTVESAAQLSTDSHTSTLTKDKRAEATPVAQISDGQIQHQTTAAPVQQISDGQVQHQTTAAATPVQQISDGQIQHQTTAAPVQQISDGQIQHQTAVAPVQQISDGQIQHQTTAANVVAQISDGQIQHQTAANVVAQISDGQIQHQTTANVVAQISDGQIQHQTTAAAVAQISDGQIQHQTTAAGVAQISDGQIQHQTTATAAAQLNDGQVNAKSNSTVSDDDIDQSIPQACSAPNNLEMTLHDGVLKDSQNRWGSIVANRQFQFDGPVPQAGVIYSAGWSIKNGFLYLGDSDIFYQCLSGDFYNLYDENVAAQCSAVKLSIIEFVDC</sequence>
<gene>
    <name evidence="10" type="primary">PIR1_0</name>
    <name evidence="10" type="ORF">Cantr_02614</name>
</gene>
<dbReference type="PANTHER" id="PTHR47254">
    <property type="entry name" value="CELL WALL MANNOPROTEIN CIS3-RELATED"/>
    <property type="match status" value="1"/>
</dbReference>
<proteinExistence type="inferred from homology"/>
<comment type="similarity">
    <text evidence="6">Belongs to the PIR protein family.</text>
</comment>
<evidence type="ECO:0000259" key="9">
    <source>
        <dbReference type="Pfam" id="PF22799"/>
    </source>
</evidence>
<dbReference type="PANTHER" id="PTHR47254:SF1">
    <property type="entry name" value="CELL WALL MANNOPROTEIN CIS3-RELATED"/>
    <property type="match status" value="1"/>
</dbReference>
<dbReference type="AlphaFoldDB" id="A0A367YRK0"/>
<keyword evidence="5" id="KW-0677">Repeat</keyword>
<feature type="chain" id="PRO_5016843187" evidence="8">
    <location>
        <begin position="19"/>
        <end position="378"/>
    </location>
</feature>
<dbReference type="GO" id="GO:0005199">
    <property type="term" value="F:structural constituent of cell wall"/>
    <property type="evidence" value="ECO:0007669"/>
    <property type="project" value="InterPro"/>
</dbReference>
<evidence type="ECO:0000313" key="10">
    <source>
        <dbReference type="EMBL" id="RCK67632.1"/>
    </source>
</evidence>
<dbReference type="Proteomes" id="UP000253472">
    <property type="component" value="Unassembled WGS sequence"/>
</dbReference>
<keyword evidence="11" id="KW-1185">Reference proteome</keyword>
<evidence type="ECO:0000256" key="7">
    <source>
        <dbReference type="SAM" id="MobiDB-lite"/>
    </source>
</evidence>
<feature type="domain" description="Cell wall mannoprotein PIR1-like C-terminal" evidence="9">
    <location>
        <begin position="295"/>
        <end position="368"/>
    </location>
</feature>